<dbReference type="Pfam" id="PF06224">
    <property type="entry name" value="AlkZ-like"/>
    <property type="match status" value="1"/>
</dbReference>
<reference evidence="2" key="1">
    <citation type="journal article" date="2019" name="Int. J. Syst. Evol. Microbiol.">
        <title>The Global Catalogue of Microorganisms (GCM) 10K type strain sequencing project: providing services to taxonomists for standard genome sequencing and annotation.</title>
        <authorList>
            <consortium name="The Broad Institute Genomics Platform"/>
            <consortium name="The Broad Institute Genome Sequencing Center for Infectious Disease"/>
            <person name="Wu L."/>
            <person name="Ma J."/>
        </authorList>
    </citation>
    <scope>NUCLEOTIDE SEQUENCE [LARGE SCALE GENOMIC DNA]</scope>
    <source>
        <strain evidence="2">JCM 17839</strain>
    </source>
</reference>
<dbReference type="PANTHER" id="PTHR30528">
    <property type="entry name" value="CYTOPLASMIC PROTEIN"/>
    <property type="match status" value="1"/>
</dbReference>
<name>A0ABP8PPV9_9MICO</name>
<evidence type="ECO:0000313" key="1">
    <source>
        <dbReference type="EMBL" id="GAA4491172.1"/>
    </source>
</evidence>
<gene>
    <name evidence="1" type="ORF">GCM10023171_34630</name>
</gene>
<proteinExistence type="predicted"/>
<protein>
    <submittedName>
        <fullName evidence="1">Winged helix-turn-helix domain-containing protein</fullName>
    </submittedName>
</protein>
<comment type="caution">
    <text evidence="1">The sequence shown here is derived from an EMBL/GenBank/DDBJ whole genome shotgun (WGS) entry which is preliminary data.</text>
</comment>
<keyword evidence="2" id="KW-1185">Reference proteome</keyword>
<dbReference type="EMBL" id="BAABGP010000024">
    <property type="protein sequence ID" value="GAA4491172.1"/>
    <property type="molecule type" value="Genomic_DNA"/>
</dbReference>
<evidence type="ECO:0000313" key="2">
    <source>
        <dbReference type="Proteomes" id="UP001500731"/>
    </source>
</evidence>
<sequence length="444" mass="49748">MSAAAATLADVTDMPRPAETMSAAQARRMALAAQGFSRRRPDAPAVRHLHTAMARMGVLQIDSVNVFARSHYLPLFSRLGGYDPAMLDRAVLSRPSASRPGRYTEYIAHEATFLPVEDWPLWGFRRDAFREKRGEFWGQSSSARTLDWIRAELRDRGPSRPAEIRGDAPRGRGGWWEWDEVKHSLEYLWRIGEVAIAGRDGFERRYALADDVVPEGLLGRDLPRAEAISELVRRAARAHGVATAADIADYYRIKDREAILTAIRGLVEAGELVPVQVRGWERGGRAIPAWRHADATLPRRIDAAAILTPFDPVVWFRDRALRAFALDYRIEIYTPSAQRRYGYYSLPVLVGDRIAARVDLKADRAARTLLVQSAWWEPQARPAADVERIAAELRAAAAWQGLEHVSVSRWGDASAALADVLEGHPEHVRRHDAGRAEVVPRGDR</sequence>
<organism evidence="1 2">
    <name type="scientific">Microbacterium panaciterrae</name>
    <dbReference type="NCBI Taxonomy" id="985759"/>
    <lineage>
        <taxon>Bacteria</taxon>
        <taxon>Bacillati</taxon>
        <taxon>Actinomycetota</taxon>
        <taxon>Actinomycetes</taxon>
        <taxon>Micrococcales</taxon>
        <taxon>Microbacteriaceae</taxon>
        <taxon>Microbacterium</taxon>
    </lineage>
</organism>
<accession>A0ABP8PPV9</accession>
<dbReference type="PANTHER" id="PTHR30528:SF0">
    <property type="entry name" value="CYTOPLASMIC PROTEIN"/>
    <property type="match status" value="1"/>
</dbReference>
<dbReference type="Proteomes" id="UP001500731">
    <property type="component" value="Unassembled WGS sequence"/>
</dbReference>
<dbReference type="InterPro" id="IPR009351">
    <property type="entry name" value="AlkZ-like"/>
</dbReference>